<protein>
    <submittedName>
        <fullName evidence="4">Substrate-binding periplasmic protein</fullName>
    </submittedName>
</protein>
<accession>A0ABV4JYV5</accession>
<organism evidence="4 5">
    <name type="scientific">Pseudodesulfovibrio karagichevae</name>
    <dbReference type="NCBI Taxonomy" id="3239305"/>
    <lineage>
        <taxon>Bacteria</taxon>
        <taxon>Pseudomonadati</taxon>
        <taxon>Thermodesulfobacteriota</taxon>
        <taxon>Desulfovibrionia</taxon>
        <taxon>Desulfovibrionales</taxon>
        <taxon>Desulfovibrionaceae</taxon>
    </lineage>
</organism>
<dbReference type="EMBL" id="JBGLYH010000006">
    <property type="protein sequence ID" value="MEZ7195886.1"/>
    <property type="molecule type" value="Genomic_DNA"/>
</dbReference>
<evidence type="ECO:0000313" key="5">
    <source>
        <dbReference type="Proteomes" id="UP001568698"/>
    </source>
</evidence>
<sequence>MRSILKILPLSLILLLVESAGGIVCTAAQAEKKTGMVMFIAHADVPPYYIVGPESENNGILMDVLRAVTGPLGYTVTSIRLPDKRGWDMLKYGGVDVYASAREWTDNPDRFLWTEPFMPNEDVLLCRAGAPLSYTGPESLHGMTVACIKGFVYPALEGHFRPGGITRLDAPSPEAMLELLARGRADAVLVNRTEIQWILRTRHDLEPHRFRVNEPPVGRALFRFLFPRGQGWEPVVGQFNRRLREMKKDGSLKAILDRYR</sequence>
<dbReference type="Pfam" id="PF00497">
    <property type="entry name" value="SBP_bac_3"/>
    <property type="match status" value="1"/>
</dbReference>
<name>A0ABV4JYV5_9BACT</name>
<dbReference type="PANTHER" id="PTHR35936:SF6">
    <property type="entry name" value="AMINO ACID ABC TRANSPORTER SUBSTRATE-BINDING PAAT FAMILY PROTEIN"/>
    <property type="match status" value="1"/>
</dbReference>
<dbReference type="SMART" id="SM00062">
    <property type="entry name" value="PBPb"/>
    <property type="match status" value="1"/>
</dbReference>
<dbReference type="RefSeq" id="WP_371385428.1">
    <property type="nucleotide sequence ID" value="NZ_JBGLYH010000006.1"/>
</dbReference>
<comment type="caution">
    <text evidence="4">The sequence shown here is derived from an EMBL/GenBank/DDBJ whole genome shotgun (WGS) entry which is preliminary data.</text>
</comment>
<dbReference type="Gene3D" id="3.40.190.10">
    <property type="entry name" value="Periplasmic binding protein-like II"/>
    <property type="match status" value="2"/>
</dbReference>
<proteinExistence type="predicted"/>
<dbReference type="SUPFAM" id="SSF53850">
    <property type="entry name" value="Periplasmic binding protein-like II"/>
    <property type="match status" value="1"/>
</dbReference>
<keyword evidence="5" id="KW-1185">Reference proteome</keyword>
<evidence type="ECO:0000313" key="4">
    <source>
        <dbReference type="EMBL" id="MEZ7195886.1"/>
    </source>
</evidence>
<gene>
    <name evidence="4" type="ORF">AB6M95_03925</name>
</gene>
<dbReference type="InterPro" id="IPR001638">
    <property type="entry name" value="Solute-binding_3/MltF_N"/>
</dbReference>
<feature type="domain" description="Solute-binding protein family 3/N-terminal" evidence="3">
    <location>
        <begin position="36"/>
        <end position="260"/>
    </location>
</feature>
<evidence type="ECO:0000259" key="3">
    <source>
        <dbReference type="SMART" id="SM00062"/>
    </source>
</evidence>
<evidence type="ECO:0000256" key="1">
    <source>
        <dbReference type="ARBA" id="ARBA00022729"/>
    </source>
</evidence>
<keyword evidence="1 2" id="KW-0732">Signal</keyword>
<dbReference type="Proteomes" id="UP001568698">
    <property type="component" value="Unassembled WGS sequence"/>
</dbReference>
<reference evidence="4 5" key="1">
    <citation type="submission" date="2024-08" db="EMBL/GenBank/DDBJ databases">
        <title>Sulfate-reducing bacteria isolated from formation water of the oil field in Kazakhstan and description of Pseudodesulfovibrio sp.</title>
        <authorList>
            <person name="Bidzhieva S.K."/>
            <person name="Tourova T.P."/>
            <person name="Grouzdev D.S."/>
            <person name="Beletsky A.V."/>
            <person name="Sokolova D.S."/>
            <person name="Samigullina S.R."/>
            <person name="Poltaraus A.B."/>
            <person name="Avtukh A.N."/>
            <person name="Tereshina V.M."/>
            <person name="Zhaparov N.S."/>
            <person name="Mardanov A.V."/>
            <person name="Nazina T.N."/>
        </authorList>
    </citation>
    <scope>NUCLEOTIDE SEQUENCE [LARGE SCALE GENOMIC DNA]</scope>
    <source>
        <strain evidence="4 5">9FUS</strain>
    </source>
</reference>
<evidence type="ECO:0000256" key="2">
    <source>
        <dbReference type="SAM" id="SignalP"/>
    </source>
</evidence>
<feature type="chain" id="PRO_5046947958" evidence="2">
    <location>
        <begin position="23"/>
        <end position="260"/>
    </location>
</feature>
<dbReference type="PANTHER" id="PTHR35936">
    <property type="entry name" value="MEMBRANE-BOUND LYTIC MUREIN TRANSGLYCOSYLASE F"/>
    <property type="match status" value="1"/>
</dbReference>
<feature type="signal peptide" evidence="2">
    <location>
        <begin position="1"/>
        <end position="22"/>
    </location>
</feature>